<dbReference type="STRING" id="56107.Cylst_0080"/>
<keyword evidence="1 3" id="KW-0853">WD repeat</keyword>
<dbReference type="Pfam" id="PF00400">
    <property type="entry name" value="WD40"/>
    <property type="match status" value="1"/>
</dbReference>
<protein>
    <submittedName>
        <fullName evidence="5">WD40 repeat-containing protein</fullName>
    </submittedName>
</protein>
<dbReference type="SUPFAM" id="SSF50978">
    <property type="entry name" value="WD40 repeat-like"/>
    <property type="match status" value="1"/>
</dbReference>
<proteinExistence type="predicted"/>
<reference evidence="5 6" key="1">
    <citation type="submission" date="2012-06" db="EMBL/GenBank/DDBJ databases">
        <title>Finished chromosome of genome of Cylindrospermum stagnale PCC 7417.</title>
        <authorList>
            <consortium name="US DOE Joint Genome Institute"/>
            <person name="Gugger M."/>
            <person name="Coursin T."/>
            <person name="Rippka R."/>
            <person name="Tandeau De Marsac N."/>
            <person name="Huntemann M."/>
            <person name="Wei C.-L."/>
            <person name="Han J."/>
            <person name="Detter J.C."/>
            <person name="Han C."/>
            <person name="Tapia R."/>
            <person name="Chen A."/>
            <person name="Kyrpides N."/>
            <person name="Mavromatis K."/>
            <person name="Markowitz V."/>
            <person name="Szeto E."/>
            <person name="Ivanova N."/>
            <person name="Pagani I."/>
            <person name="Pati A."/>
            <person name="Goodwin L."/>
            <person name="Nordberg H.P."/>
            <person name="Cantor M.N."/>
            <person name="Hua S.X."/>
            <person name="Woyke T."/>
            <person name="Kerfeld C.A."/>
        </authorList>
    </citation>
    <scope>NUCLEOTIDE SEQUENCE [LARGE SCALE GENOMIC DNA]</scope>
    <source>
        <strain evidence="5 6">PCC 7417</strain>
    </source>
</reference>
<organism evidence="5 6">
    <name type="scientific">Cylindrospermum stagnale PCC 7417</name>
    <dbReference type="NCBI Taxonomy" id="56107"/>
    <lineage>
        <taxon>Bacteria</taxon>
        <taxon>Bacillati</taxon>
        <taxon>Cyanobacteriota</taxon>
        <taxon>Cyanophyceae</taxon>
        <taxon>Nostocales</taxon>
        <taxon>Nostocaceae</taxon>
        <taxon>Cylindrospermum</taxon>
    </lineage>
</organism>
<evidence type="ECO:0000259" key="4">
    <source>
        <dbReference type="Pfam" id="PF12894"/>
    </source>
</evidence>
<feature type="repeat" description="WD" evidence="3">
    <location>
        <begin position="109"/>
        <end position="150"/>
    </location>
</feature>
<dbReference type="KEGG" id="csg:Cylst_0080"/>
<dbReference type="Gene3D" id="2.130.10.10">
    <property type="entry name" value="YVTN repeat-like/Quinoprotein amine dehydrogenase"/>
    <property type="match status" value="1"/>
</dbReference>
<dbReference type="InterPro" id="IPR024977">
    <property type="entry name" value="Apc4-like_WD40_dom"/>
</dbReference>
<evidence type="ECO:0000256" key="1">
    <source>
        <dbReference type="ARBA" id="ARBA00022574"/>
    </source>
</evidence>
<dbReference type="SMART" id="SM00320">
    <property type="entry name" value="WD40"/>
    <property type="match status" value="4"/>
</dbReference>
<evidence type="ECO:0000256" key="3">
    <source>
        <dbReference type="PROSITE-ProRule" id="PRU00221"/>
    </source>
</evidence>
<dbReference type="EMBL" id="CP003642">
    <property type="protein sequence ID" value="AFZ22460.1"/>
    <property type="molecule type" value="Genomic_DNA"/>
</dbReference>
<dbReference type="HOGENOM" id="CLU_1432391_0_0_3"/>
<keyword evidence="2" id="KW-0677">Repeat</keyword>
<dbReference type="Pfam" id="PF12894">
    <property type="entry name" value="ANAPC4_WD40"/>
    <property type="match status" value="1"/>
</dbReference>
<gene>
    <name evidence="5" type="ORF">Cylst_0080</name>
</gene>
<dbReference type="PROSITE" id="PS50082">
    <property type="entry name" value="WD_REPEATS_2"/>
    <property type="match status" value="2"/>
</dbReference>
<name>K9WPZ3_9NOST</name>
<dbReference type="PANTHER" id="PTHR19848">
    <property type="entry name" value="WD40 REPEAT PROTEIN"/>
    <property type="match status" value="1"/>
</dbReference>
<accession>K9WPZ3</accession>
<dbReference type="PROSITE" id="PS50294">
    <property type="entry name" value="WD_REPEATS_REGION"/>
    <property type="match status" value="2"/>
</dbReference>
<dbReference type="Proteomes" id="UP000010475">
    <property type="component" value="Chromosome"/>
</dbReference>
<evidence type="ECO:0000313" key="5">
    <source>
        <dbReference type="EMBL" id="AFZ22460.1"/>
    </source>
</evidence>
<dbReference type="InterPro" id="IPR036322">
    <property type="entry name" value="WD40_repeat_dom_sf"/>
</dbReference>
<evidence type="ECO:0000313" key="6">
    <source>
        <dbReference type="Proteomes" id="UP000010475"/>
    </source>
</evidence>
<dbReference type="OrthoDB" id="494465at2"/>
<dbReference type="InterPro" id="IPR015943">
    <property type="entry name" value="WD40/YVTN_repeat-like_dom_sf"/>
</dbReference>
<dbReference type="InterPro" id="IPR001680">
    <property type="entry name" value="WD40_rpt"/>
</dbReference>
<dbReference type="AlphaFoldDB" id="K9WPZ3"/>
<dbReference type="PANTHER" id="PTHR19848:SF8">
    <property type="entry name" value="F-BOX AND WD REPEAT DOMAIN CONTAINING 7"/>
    <property type="match status" value="1"/>
</dbReference>
<feature type="repeat" description="WD" evidence="3">
    <location>
        <begin position="26"/>
        <end position="67"/>
    </location>
</feature>
<dbReference type="eggNOG" id="COG2319">
    <property type="taxonomic scope" value="Bacteria"/>
</dbReference>
<feature type="domain" description="Anaphase-promoting complex subunit 4-like WD40" evidence="4">
    <location>
        <begin position="78"/>
        <end position="164"/>
    </location>
</feature>
<keyword evidence="6" id="KW-1185">Reference proteome</keyword>
<dbReference type="RefSeq" id="WP_015205719.1">
    <property type="nucleotide sequence ID" value="NC_019757.1"/>
</dbReference>
<evidence type="ECO:0000256" key="2">
    <source>
        <dbReference type="ARBA" id="ARBA00022737"/>
    </source>
</evidence>
<sequence>MQRQQETAVQISYSRSIETKNHIVSCKGHDAWVVTVAWSPDGLSLVSGSNDATLRFWNAVNGTEMRCIDFQSKPLSVSWWNRDNLLAVGCGNGRVSVFRVDTLDELVCCLGHEGEVNCVRWSRDGRILATGGDDQTLRLWHAETGREVYRFNFEEKFVWHVSWSPNNAFLSVSLCGDRVILLDVRKFVD</sequence>